<keyword evidence="9" id="KW-0406">Ion transport</keyword>
<evidence type="ECO:0000256" key="6">
    <source>
        <dbReference type="ARBA" id="ARBA00022826"/>
    </source>
</evidence>
<evidence type="ECO:0000256" key="13">
    <source>
        <dbReference type="SAM" id="Phobius"/>
    </source>
</evidence>
<evidence type="ECO:0000256" key="3">
    <source>
        <dbReference type="ARBA" id="ARBA00022448"/>
    </source>
</evidence>
<dbReference type="PANTHER" id="PTHR31462">
    <property type="entry name" value="ENDOSOMAL/LYSOSOMAL POTASSIUM CHANNEL TMEM175"/>
    <property type="match status" value="1"/>
</dbReference>
<keyword evidence="6" id="KW-0631">Potassium channel</keyword>
<organism evidence="14 15">
    <name type="scientific">Caulobacter segnis</name>
    <dbReference type="NCBI Taxonomy" id="88688"/>
    <lineage>
        <taxon>Bacteria</taxon>
        <taxon>Pseudomonadati</taxon>
        <taxon>Pseudomonadota</taxon>
        <taxon>Alphaproteobacteria</taxon>
        <taxon>Caulobacterales</taxon>
        <taxon>Caulobacteraceae</taxon>
        <taxon>Caulobacter</taxon>
    </lineage>
</organism>
<feature type="transmembrane region" description="Helical" evidence="13">
    <location>
        <begin position="20"/>
        <end position="38"/>
    </location>
</feature>
<proteinExistence type="inferred from homology"/>
<dbReference type="Proteomes" id="UP000249393">
    <property type="component" value="Unassembled WGS sequence"/>
</dbReference>
<evidence type="ECO:0000256" key="1">
    <source>
        <dbReference type="ARBA" id="ARBA00004141"/>
    </source>
</evidence>
<keyword evidence="7" id="KW-0630">Potassium</keyword>
<keyword evidence="8 13" id="KW-1133">Transmembrane helix</keyword>
<keyword evidence="5 13" id="KW-0812">Transmembrane</keyword>
<feature type="transmembrane region" description="Helical" evidence="13">
    <location>
        <begin position="58"/>
        <end position="75"/>
    </location>
</feature>
<name>A0A2W5V5H9_9CAUL</name>
<evidence type="ECO:0000256" key="5">
    <source>
        <dbReference type="ARBA" id="ARBA00022692"/>
    </source>
</evidence>
<evidence type="ECO:0000256" key="11">
    <source>
        <dbReference type="ARBA" id="ARBA00023303"/>
    </source>
</evidence>
<feature type="transmembrane region" description="Helical" evidence="13">
    <location>
        <begin position="119"/>
        <end position="143"/>
    </location>
</feature>
<protein>
    <recommendedName>
        <fullName evidence="16">DUF1211 domain-containing protein</fullName>
    </recommendedName>
</protein>
<keyword evidence="10 13" id="KW-0472">Membrane</keyword>
<evidence type="ECO:0000256" key="2">
    <source>
        <dbReference type="ARBA" id="ARBA00006920"/>
    </source>
</evidence>
<keyword evidence="3" id="KW-0813">Transport</keyword>
<gene>
    <name evidence="14" type="ORF">DI526_11650</name>
</gene>
<dbReference type="InterPro" id="IPR010617">
    <property type="entry name" value="TMEM175-like"/>
</dbReference>
<evidence type="ECO:0000256" key="10">
    <source>
        <dbReference type="ARBA" id="ARBA00023136"/>
    </source>
</evidence>
<dbReference type="GO" id="GO:0015252">
    <property type="term" value="F:proton channel activity"/>
    <property type="evidence" value="ECO:0007669"/>
    <property type="project" value="InterPro"/>
</dbReference>
<evidence type="ECO:0000313" key="14">
    <source>
        <dbReference type="EMBL" id="PZR34007.1"/>
    </source>
</evidence>
<dbReference type="GO" id="GO:0016020">
    <property type="term" value="C:membrane"/>
    <property type="evidence" value="ECO:0007669"/>
    <property type="project" value="UniProtKB-SubCell"/>
</dbReference>
<dbReference type="GO" id="GO:0005267">
    <property type="term" value="F:potassium channel activity"/>
    <property type="evidence" value="ECO:0007669"/>
    <property type="project" value="UniProtKB-KW"/>
</dbReference>
<feature type="transmembrane region" description="Helical" evidence="13">
    <location>
        <begin position="155"/>
        <end position="175"/>
    </location>
</feature>
<evidence type="ECO:0008006" key="16">
    <source>
        <dbReference type="Google" id="ProtNLM"/>
    </source>
</evidence>
<evidence type="ECO:0000256" key="12">
    <source>
        <dbReference type="ARBA" id="ARBA00034430"/>
    </source>
</evidence>
<keyword evidence="4" id="KW-0633">Potassium transport</keyword>
<dbReference type="EMBL" id="QFQZ01000033">
    <property type="protein sequence ID" value="PZR34007.1"/>
    <property type="molecule type" value="Genomic_DNA"/>
</dbReference>
<comment type="caution">
    <text evidence="14">The sequence shown here is derived from an EMBL/GenBank/DDBJ whole genome shotgun (WGS) entry which is preliminary data.</text>
</comment>
<evidence type="ECO:0000313" key="15">
    <source>
        <dbReference type="Proteomes" id="UP000249393"/>
    </source>
</evidence>
<feature type="transmembrane region" description="Helical" evidence="13">
    <location>
        <begin position="87"/>
        <end position="107"/>
    </location>
</feature>
<keyword evidence="11" id="KW-0407">Ion channel</keyword>
<comment type="catalytic activity">
    <reaction evidence="12">
        <text>K(+)(in) = K(+)(out)</text>
        <dbReference type="Rhea" id="RHEA:29463"/>
        <dbReference type="ChEBI" id="CHEBI:29103"/>
    </reaction>
</comment>
<comment type="subcellular location">
    <subcellularLocation>
        <location evidence="1">Membrane</location>
        <topology evidence="1">Multi-pass membrane protein</topology>
    </subcellularLocation>
</comment>
<accession>A0A2W5V5H9</accession>
<dbReference type="Pfam" id="PF06736">
    <property type="entry name" value="TMEM175"/>
    <property type="match status" value="1"/>
</dbReference>
<comment type="similarity">
    <text evidence="2">Belongs to the TMEM175 family.</text>
</comment>
<sequence length="210" mass="22692">MSDRDSGKGDGGGAHLHRLVLFSDAVFAIAITLLAIEIHPPHAWNGIGDLFAKMGVKLWAYAISFAVVGIYWMSHRRIFERLRAANGVLDVLNFLVLALVALLPLGTELLWEQHGGQALPIYVGLVAAIGVAIALLWAYAAFIGGLAEPTPKAEALYVMLRVALLPGFMCGLSFFSLVYPWGWAVMAAILLGLRWLNGWVARLSRAEAAA</sequence>
<evidence type="ECO:0000256" key="8">
    <source>
        <dbReference type="ARBA" id="ARBA00022989"/>
    </source>
</evidence>
<evidence type="ECO:0000256" key="7">
    <source>
        <dbReference type="ARBA" id="ARBA00022958"/>
    </source>
</evidence>
<dbReference type="RefSeq" id="WP_304277843.1">
    <property type="nucleotide sequence ID" value="NZ_QFQZ01000033.1"/>
</dbReference>
<feature type="transmembrane region" description="Helical" evidence="13">
    <location>
        <begin position="181"/>
        <end position="200"/>
    </location>
</feature>
<evidence type="ECO:0000256" key="9">
    <source>
        <dbReference type="ARBA" id="ARBA00023065"/>
    </source>
</evidence>
<dbReference type="PANTHER" id="PTHR31462:SF5">
    <property type="entry name" value="ENDOSOMAL_LYSOSOMAL PROTON CHANNEL TMEM175"/>
    <property type="match status" value="1"/>
</dbReference>
<evidence type="ECO:0000256" key="4">
    <source>
        <dbReference type="ARBA" id="ARBA00022538"/>
    </source>
</evidence>
<dbReference type="AlphaFoldDB" id="A0A2W5V5H9"/>
<reference evidence="14 15" key="1">
    <citation type="submission" date="2017-08" db="EMBL/GenBank/DDBJ databases">
        <title>Infants hospitalized years apart are colonized by the same room-sourced microbial strains.</title>
        <authorList>
            <person name="Brooks B."/>
            <person name="Olm M.R."/>
            <person name="Firek B.A."/>
            <person name="Baker R."/>
            <person name="Thomas B.C."/>
            <person name="Morowitz M.J."/>
            <person name="Banfield J.F."/>
        </authorList>
    </citation>
    <scope>NUCLEOTIDE SEQUENCE [LARGE SCALE GENOMIC DNA]</scope>
    <source>
        <strain evidence="14">S2_003_000_R2_4</strain>
    </source>
</reference>